<comment type="similarity">
    <text evidence="1">Belongs to the TBP family.</text>
</comment>
<evidence type="ECO:0000256" key="4">
    <source>
        <dbReference type="ARBA" id="ARBA00023163"/>
    </source>
</evidence>
<dbReference type="SUPFAM" id="SSF55945">
    <property type="entry name" value="TATA-box binding protein-like"/>
    <property type="match status" value="2"/>
</dbReference>
<dbReference type="RefSeq" id="WP_097008580.1">
    <property type="nucleotide sequence ID" value="NZ_OBEJ01000002.1"/>
</dbReference>
<accession>A0A285NS37</accession>
<dbReference type="EMBL" id="OBEJ01000002">
    <property type="protein sequence ID" value="SNZ12332.1"/>
    <property type="molecule type" value="Genomic_DNA"/>
</dbReference>
<dbReference type="InterPro" id="IPR012295">
    <property type="entry name" value="TBP_dom_sf"/>
</dbReference>
<evidence type="ECO:0000256" key="3">
    <source>
        <dbReference type="ARBA" id="ARBA00023125"/>
    </source>
</evidence>
<reference evidence="5 6" key="1">
    <citation type="submission" date="2017-09" db="EMBL/GenBank/DDBJ databases">
        <authorList>
            <person name="Ehlers B."/>
            <person name="Leendertz F.H."/>
        </authorList>
    </citation>
    <scope>NUCLEOTIDE SEQUENCE [LARGE SCALE GENOMIC DNA]</scope>
    <source>
        <strain evidence="5 6">DSM 27208</strain>
    </source>
</reference>
<organism evidence="5 6">
    <name type="scientific">Natronoarchaeum philippinense</name>
    <dbReference type="NCBI Taxonomy" id="558529"/>
    <lineage>
        <taxon>Archaea</taxon>
        <taxon>Methanobacteriati</taxon>
        <taxon>Methanobacteriota</taxon>
        <taxon>Stenosarchaea group</taxon>
        <taxon>Halobacteria</taxon>
        <taxon>Halobacteriales</taxon>
        <taxon>Natronoarchaeaceae</taxon>
    </lineage>
</organism>
<evidence type="ECO:0000256" key="1">
    <source>
        <dbReference type="ARBA" id="ARBA00005560"/>
    </source>
</evidence>
<evidence type="ECO:0000313" key="5">
    <source>
        <dbReference type="EMBL" id="SNZ12332.1"/>
    </source>
</evidence>
<dbReference type="Proteomes" id="UP000219453">
    <property type="component" value="Unassembled WGS sequence"/>
</dbReference>
<keyword evidence="4" id="KW-0804">Transcription</keyword>
<dbReference type="PANTHER" id="PTHR10126">
    <property type="entry name" value="TATA-BOX BINDING PROTEIN"/>
    <property type="match status" value="1"/>
</dbReference>
<protein>
    <submittedName>
        <fullName evidence="5">TATA binding protein of transcription factor TFIID</fullName>
    </submittedName>
</protein>
<dbReference type="OrthoDB" id="350539at2157"/>
<keyword evidence="2" id="KW-0677">Repeat</keyword>
<dbReference type="GO" id="GO:0003677">
    <property type="term" value="F:DNA binding"/>
    <property type="evidence" value="ECO:0007669"/>
    <property type="project" value="UniProtKB-KW"/>
</dbReference>
<dbReference type="Pfam" id="PF00352">
    <property type="entry name" value="TBP"/>
    <property type="match status" value="2"/>
</dbReference>
<gene>
    <name evidence="5" type="ORF">SAMN06269185_1624</name>
</gene>
<dbReference type="Gene3D" id="3.30.310.10">
    <property type="entry name" value="TATA-Binding Protein"/>
    <property type="match status" value="2"/>
</dbReference>
<keyword evidence="3" id="KW-0238">DNA-binding</keyword>
<evidence type="ECO:0000313" key="6">
    <source>
        <dbReference type="Proteomes" id="UP000219453"/>
    </source>
</evidence>
<dbReference type="InterPro" id="IPR000814">
    <property type="entry name" value="TBP"/>
</dbReference>
<dbReference type="AlphaFoldDB" id="A0A285NS37"/>
<dbReference type="PRINTS" id="PR00686">
    <property type="entry name" value="TIFACTORIID"/>
</dbReference>
<proteinExistence type="inferred from homology"/>
<sequence>MPEIVNVVAAGKLGREIDIPAVAEDIDAAVAKLSSESYSHRVVYLRREEGGPMATLFRSGSYHITGADSIEETEEMKDWMVAALEDLGIEVTATFAIKNVVLTGDLEEQIDLNTLVIALGLEKTEYEPEQFPGVVYRPPDIDCVFLIFGSGKVVITGSSDVETATKGFEKVTERLKQTVG</sequence>
<name>A0A285NS37_NATPI</name>
<dbReference type="GO" id="GO:0006352">
    <property type="term" value="P:DNA-templated transcription initiation"/>
    <property type="evidence" value="ECO:0007669"/>
    <property type="project" value="InterPro"/>
</dbReference>
<keyword evidence="6" id="KW-1185">Reference proteome</keyword>
<evidence type="ECO:0000256" key="2">
    <source>
        <dbReference type="ARBA" id="ARBA00022737"/>
    </source>
</evidence>